<feature type="region of interest" description="Disordered" evidence="1">
    <location>
        <begin position="160"/>
        <end position="180"/>
    </location>
</feature>
<dbReference type="AlphaFoldDB" id="A0AAN6MG99"/>
<evidence type="ECO:0000313" key="2">
    <source>
        <dbReference type="EMBL" id="KAK3899393.1"/>
    </source>
</evidence>
<gene>
    <name evidence="2" type="ORF">C8A05DRAFT_36985</name>
</gene>
<sequence>MSKSDCPPVYDRSAELARYYRSVLPDSQAMWSEEQDNANNHTAPALALTDDQPPASGPSTIPQGQPEGRLFEGNDDQRPILAEENRVQHPPETTPAPVAETTPEPIAELEAENIVPPIPAKHPKRLSRISQYGPVGLHFCTDLLSEQLIEQLTKALSLQDQQRAAGHKPDDSTTGVELTPQDQWESRKRLQILVLIESYEDLLKSCRKGGVLEKKMVPILEHWLDSLHAVYDKSFPGGQEEGEGEGEIEEE</sequence>
<reference evidence="2" key="1">
    <citation type="journal article" date="2023" name="Mol. Phylogenet. Evol.">
        <title>Genome-scale phylogeny and comparative genomics of the fungal order Sordariales.</title>
        <authorList>
            <person name="Hensen N."/>
            <person name="Bonometti L."/>
            <person name="Westerberg I."/>
            <person name="Brannstrom I.O."/>
            <person name="Guillou S."/>
            <person name="Cros-Aarteil S."/>
            <person name="Calhoun S."/>
            <person name="Haridas S."/>
            <person name="Kuo A."/>
            <person name="Mondo S."/>
            <person name="Pangilinan J."/>
            <person name="Riley R."/>
            <person name="LaButti K."/>
            <person name="Andreopoulos B."/>
            <person name="Lipzen A."/>
            <person name="Chen C."/>
            <person name="Yan M."/>
            <person name="Daum C."/>
            <person name="Ng V."/>
            <person name="Clum A."/>
            <person name="Steindorff A."/>
            <person name="Ohm R.A."/>
            <person name="Martin F."/>
            <person name="Silar P."/>
            <person name="Natvig D.O."/>
            <person name="Lalanne C."/>
            <person name="Gautier V."/>
            <person name="Ament-Velasquez S.L."/>
            <person name="Kruys A."/>
            <person name="Hutchinson M.I."/>
            <person name="Powell A.J."/>
            <person name="Barry K."/>
            <person name="Miller A.N."/>
            <person name="Grigoriev I.V."/>
            <person name="Debuchy R."/>
            <person name="Gladieux P."/>
            <person name="Hiltunen Thoren M."/>
            <person name="Johannesson H."/>
        </authorList>
    </citation>
    <scope>NUCLEOTIDE SEQUENCE</scope>
    <source>
        <strain evidence="2">CBS 103.79</strain>
    </source>
</reference>
<dbReference type="EMBL" id="MU855791">
    <property type="protein sequence ID" value="KAK3899393.1"/>
    <property type="molecule type" value="Genomic_DNA"/>
</dbReference>
<organism evidence="2 3">
    <name type="scientific">Staphylotrichum tortipilum</name>
    <dbReference type="NCBI Taxonomy" id="2831512"/>
    <lineage>
        <taxon>Eukaryota</taxon>
        <taxon>Fungi</taxon>
        <taxon>Dikarya</taxon>
        <taxon>Ascomycota</taxon>
        <taxon>Pezizomycotina</taxon>
        <taxon>Sordariomycetes</taxon>
        <taxon>Sordariomycetidae</taxon>
        <taxon>Sordariales</taxon>
        <taxon>Chaetomiaceae</taxon>
        <taxon>Staphylotrichum</taxon>
    </lineage>
</organism>
<protein>
    <submittedName>
        <fullName evidence="2">Uncharacterized protein</fullName>
    </submittedName>
</protein>
<dbReference type="Proteomes" id="UP001303889">
    <property type="component" value="Unassembled WGS sequence"/>
</dbReference>
<reference evidence="2" key="2">
    <citation type="submission" date="2023-05" db="EMBL/GenBank/DDBJ databases">
        <authorList>
            <consortium name="Lawrence Berkeley National Laboratory"/>
            <person name="Steindorff A."/>
            <person name="Hensen N."/>
            <person name="Bonometti L."/>
            <person name="Westerberg I."/>
            <person name="Brannstrom I.O."/>
            <person name="Guillou S."/>
            <person name="Cros-Aarteil S."/>
            <person name="Calhoun S."/>
            <person name="Haridas S."/>
            <person name="Kuo A."/>
            <person name="Mondo S."/>
            <person name="Pangilinan J."/>
            <person name="Riley R."/>
            <person name="Labutti K."/>
            <person name="Andreopoulos B."/>
            <person name="Lipzen A."/>
            <person name="Chen C."/>
            <person name="Yanf M."/>
            <person name="Daum C."/>
            <person name="Ng V."/>
            <person name="Clum A."/>
            <person name="Ohm R."/>
            <person name="Martin F."/>
            <person name="Silar P."/>
            <person name="Natvig D."/>
            <person name="Lalanne C."/>
            <person name="Gautier V."/>
            <person name="Ament-Velasquez S.L."/>
            <person name="Kruys A."/>
            <person name="Hutchinson M.I."/>
            <person name="Powell A.J."/>
            <person name="Barry K."/>
            <person name="Miller A.N."/>
            <person name="Grigoriev I.V."/>
            <person name="Debuchy R."/>
            <person name="Gladieux P."/>
            <person name="Thoren M.H."/>
            <person name="Johannesson H."/>
        </authorList>
    </citation>
    <scope>NUCLEOTIDE SEQUENCE</scope>
    <source>
        <strain evidence="2">CBS 103.79</strain>
    </source>
</reference>
<name>A0AAN6MG99_9PEZI</name>
<comment type="caution">
    <text evidence="2">The sequence shown here is derived from an EMBL/GenBank/DDBJ whole genome shotgun (WGS) entry which is preliminary data.</text>
</comment>
<feature type="region of interest" description="Disordered" evidence="1">
    <location>
        <begin position="30"/>
        <end position="100"/>
    </location>
</feature>
<feature type="compositionally biased region" description="Basic and acidic residues" evidence="1">
    <location>
        <begin position="69"/>
        <end position="89"/>
    </location>
</feature>
<accession>A0AAN6MG99</accession>
<keyword evidence="3" id="KW-1185">Reference proteome</keyword>
<proteinExistence type="predicted"/>
<evidence type="ECO:0000256" key="1">
    <source>
        <dbReference type="SAM" id="MobiDB-lite"/>
    </source>
</evidence>
<evidence type="ECO:0000313" key="3">
    <source>
        <dbReference type="Proteomes" id="UP001303889"/>
    </source>
</evidence>